<comment type="caution">
    <text evidence="3">The sequence shown here is derived from an EMBL/GenBank/DDBJ whole genome shotgun (WGS) entry which is preliminary data.</text>
</comment>
<accession>A0A011UWG3</accession>
<organism evidence="3 4">
    <name type="scientific">Aquamicrobium defluvii</name>
    <dbReference type="NCBI Taxonomy" id="69279"/>
    <lineage>
        <taxon>Bacteria</taxon>
        <taxon>Pseudomonadati</taxon>
        <taxon>Pseudomonadota</taxon>
        <taxon>Alphaproteobacteria</taxon>
        <taxon>Hyphomicrobiales</taxon>
        <taxon>Phyllobacteriaceae</taxon>
        <taxon>Aquamicrobium</taxon>
    </lineage>
</organism>
<dbReference type="HOGENOM" id="CLU_108008_0_1_5"/>
<keyword evidence="1" id="KW-0472">Membrane</keyword>
<keyword evidence="1" id="KW-0812">Transmembrane</keyword>
<dbReference type="PATRIC" id="fig|69279.3.peg.664"/>
<dbReference type="InterPro" id="IPR012495">
    <property type="entry name" value="TadE-like_dom"/>
</dbReference>
<reference evidence="3 4" key="1">
    <citation type="submission" date="2014-02" db="EMBL/GenBank/DDBJ databases">
        <title>Aquamicrobium defluvii Genome sequencing.</title>
        <authorList>
            <person name="Wang X."/>
        </authorList>
    </citation>
    <scope>NUCLEOTIDE SEQUENCE [LARGE SCALE GENOMIC DNA]</scope>
    <source>
        <strain evidence="3 4">W13Z1</strain>
    </source>
</reference>
<dbReference type="EMBL" id="JENY01000002">
    <property type="protein sequence ID" value="EXL10233.1"/>
    <property type="molecule type" value="Genomic_DNA"/>
</dbReference>
<protein>
    <recommendedName>
        <fullName evidence="2">TadE-like domain-containing protein</fullName>
    </recommendedName>
</protein>
<evidence type="ECO:0000313" key="4">
    <source>
        <dbReference type="Proteomes" id="UP000019849"/>
    </source>
</evidence>
<feature type="transmembrane region" description="Helical" evidence="1">
    <location>
        <begin position="28"/>
        <end position="47"/>
    </location>
</feature>
<proteinExistence type="predicted"/>
<evidence type="ECO:0000259" key="2">
    <source>
        <dbReference type="Pfam" id="PF07811"/>
    </source>
</evidence>
<dbReference type="AlphaFoldDB" id="A0A011UWG3"/>
<dbReference type="STRING" id="69279.BG36_08770"/>
<dbReference type="Pfam" id="PF07811">
    <property type="entry name" value="TadE"/>
    <property type="match status" value="1"/>
</dbReference>
<feature type="domain" description="TadE-like" evidence="2">
    <location>
        <begin position="28"/>
        <end position="54"/>
    </location>
</feature>
<evidence type="ECO:0000313" key="3">
    <source>
        <dbReference type="EMBL" id="EXL10233.1"/>
    </source>
</evidence>
<keyword evidence="1" id="KW-1133">Transmembrane helix</keyword>
<evidence type="ECO:0000256" key="1">
    <source>
        <dbReference type="SAM" id="Phobius"/>
    </source>
</evidence>
<name>A0A011UWG3_9HYPH</name>
<dbReference type="eggNOG" id="COG4961">
    <property type="taxonomic scope" value="Bacteria"/>
</dbReference>
<dbReference type="Proteomes" id="UP000019849">
    <property type="component" value="Unassembled WGS sequence"/>
</dbReference>
<sequence>MSIFGAGARRMIKSLTTRIAAFIRNRDGIAAVEFAFVAPILLILYFMTVEAVQGIETNRRLSRLGSMVADLVGQQDALSATALKEIIQISESTMRPYTRSVPEVTVTAIQISSDAKGAVPKVVWSGTVDSKGKYAKALSAGSTVAVPAALKTGDSFLIRVESRLTYWPILLWPKEGDAASGLMGIFTGLRMEEVYYARPRIRREIACATC</sequence>
<gene>
    <name evidence="3" type="ORF">BG36_08770</name>
</gene>